<reference evidence="2" key="1">
    <citation type="submission" date="2016-12" db="EMBL/GenBank/DDBJ databases">
        <authorList>
            <person name="Jung M.Y."/>
            <person name="Lee S.H."/>
        </authorList>
    </citation>
    <scope>NUCLEOTIDE SEQUENCE [LARGE SCALE GENOMIC DNA]</scope>
    <source>
        <strain evidence="2">WiKim39</strain>
    </source>
</reference>
<dbReference type="KEGG" id="lalw:BTM29_04945"/>
<dbReference type="GO" id="GO:0006355">
    <property type="term" value="P:regulation of DNA-templated transcription"/>
    <property type="evidence" value="ECO:0007669"/>
    <property type="project" value="InterPro"/>
</dbReference>
<dbReference type="Gene3D" id="1.10.1220.10">
    <property type="entry name" value="Met repressor-like"/>
    <property type="match status" value="1"/>
</dbReference>
<dbReference type="InterPro" id="IPR007337">
    <property type="entry name" value="RelB/DinJ"/>
</dbReference>
<keyword evidence="2" id="KW-1185">Reference proteome</keyword>
<dbReference type="Proteomes" id="UP000187499">
    <property type="component" value="Chromosome"/>
</dbReference>
<evidence type="ECO:0008006" key="3">
    <source>
        <dbReference type="Google" id="ProtNLM"/>
    </source>
</evidence>
<accession>A0A1P8Q282</accession>
<dbReference type="STRING" id="1847728.BTM29_04945"/>
<dbReference type="AlphaFoldDB" id="A0A1P8Q282"/>
<dbReference type="OrthoDB" id="9804867at2"/>
<dbReference type="Pfam" id="PF04221">
    <property type="entry name" value="RelB"/>
    <property type="match status" value="1"/>
</dbReference>
<organism evidence="1 2">
    <name type="scientific">Companilactobacillus allii</name>
    <dbReference type="NCBI Taxonomy" id="1847728"/>
    <lineage>
        <taxon>Bacteria</taxon>
        <taxon>Bacillati</taxon>
        <taxon>Bacillota</taxon>
        <taxon>Bacilli</taxon>
        <taxon>Lactobacillales</taxon>
        <taxon>Lactobacillaceae</taxon>
        <taxon>Companilactobacillus</taxon>
    </lineage>
</organism>
<evidence type="ECO:0000313" key="2">
    <source>
        <dbReference type="Proteomes" id="UP000187499"/>
    </source>
</evidence>
<dbReference type="InterPro" id="IPR013321">
    <property type="entry name" value="Arc_rbn_hlx_hlx"/>
</dbReference>
<dbReference type="RefSeq" id="WP_076614445.1">
    <property type="nucleotide sequence ID" value="NZ_CP019323.1"/>
</dbReference>
<sequence length="85" mass="9699">MDDETKKVQVSFCIDSEDNRRVTEVYEKLGIDLPTAFNLFIKKSISDGGFPFDVRDSFYSESNINELAKRLEKAKKGEGKVHPLL</sequence>
<name>A0A1P8Q282_9LACO</name>
<gene>
    <name evidence="1" type="ORF">BTM29_04945</name>
</gene>
<dbReference type="EMBL" id="CP019323">
    <property type="protein sequence ID" value="APX71941.1"/>
    <property type="molecule type" value="Genomic_DNA"/>
</dbReference>
<protein>
    <recommendedName>
        <fullName evidence="3">Damage-inducible protein J</fullName>
    </recommendedName>
</protein>
<proteinExistence type="predicted"/>
<evidence type="ECO:0000313" key="1">
    <source>
        <dbReference type="EMBL" id="APX71941.1"/>
    </source>
</evidence>